<dbReference type="PANTHER" id="PTHR38934">
    <property type="entry name" value="HYPHALLY REGULATED CELL WALL PROTEIN 1"/>
    <property type="match status" value="1"/>
</dbReference>
<dbReference type="Pfam" id="PF13948">
    <property type="entry name" value="DUF4215"/>
    <property type="match status" value="4"/>
</dbReference>
<dbReference type="Proteomes" id="UP000002139">
    <property type="component" value="Chromosome"/>
</dbReference>
<evidence type="ECO:0000256" key="5">
    <source>
        <dbReference type="SAM" id="SignalP"/>
    </source>
</evidence>
<evidence type="ECO:0000256" key="3">
    <source>
        <dbReference type="ARBA" id="ARBA00023157"/>
    </source>
</evidence>
<dbReference type="PANTHER" id="PTHR38934:SF6">
    <property type="entry name" value="CHROMOSOME UNDETERMINED SCAFFOLD_176, WHOLE GENOME SHOTGUN SEQUENCE"/>
    <property type="match status" value="1"/>
</dbReference>
<dbReference type="Gene3D" id="2.160.20.10">
    <property type="entry name" value="Single-stranded right-handed beta-helix, Pectin lyase-like"/>
    <property type="match status" value="2"/>
</dbReference>
<evidence type="ECO:0000259" key="6">
    <source>
        <dbReference type="Pfam" id="PF13229"/>
    </source>
</evidence>
<proteinExistence type="predicted"/>
<dbReference type="SMART" id="SM00710">
    <property type="entry name" value="PbH1"/>
    <property type="match status" value="9"/>
</dbReference>
<dbReference type="InterPro" id="IPR011936">
    <property type="entry name" value="Myxo_disulph_rpt"/>
</dbReference>
<dbReference type="InterPro" id="IPR012334">
    <property type="entry name" value="Pectin_lyas_fold"/>
</dbReference>
<feature type="domain" description="Right handed beta helix" evidence="6">
    <location>
        <begin position="124"/>
        <end position="271"/>
    </location>
</feature>
<evidence type="ECO:0000313" key="8">
    <source>
        <dbReference type="Proteomes" id="UP000002139"/>
    </source>
</evidence>
<dbReference type="HOGENOM" id="CLU_293172_0_0_7"/>
<dbReference type="EMBL" id="AM746676">
    <property type="protein sequence ID" value="CAN94721.1"/>
    <property type="molecule type" value="Genomic_DNA"/>
</dbReference>
<dbReference type="InterPro" id="IPR059226">
    <property type="entry name" value="Choice_anch_Q_dom"/>
</dbReference>
<dbReference type="AlphaFoldDB" id="A9F954"/>
<dbReference type="SMR" id="A9F954"/>
<reference evidence="7 8" key="1">
    <citation type="journal article" date="2007" name="Nat. Biotechnol.">
        <title>Complete genome sequence of the myxobacterium Sorangium cellulosum.</title>
        <authorList>
            <person name="Schneiker S."/>
            <person name="Perlova O."/>
            <person name="Kaiser O."/>
            <person name="Gerth K."/>
            <person name="Alici A."/>
            <person name="Altmeyer M.O."/>
            <person name="Bartels D."/>
            <person name="Bekel T."/>
            <person name="Beyer S."/>
            <person name="Bode E."/>
            <person name="Bode H.B."/>
            <person name="Bolten C.J."/>
            <person name="Choudhuri J.V."/>
            <person name="Doss S."/>
            <person name="Elnakady Y.A."/>
            <person name="Frank B."/>
            <person name="Gaigalat L."/>
            <person name="Goesmann A."/>
            <person name="Groeger C."/>
            <person name="Gross F."/>
            <person name="Jelsbak L."/>
            <person name="Jelsbak L."/>
            <person name="Kalinowski J."/>
            <person name="Kegler C."/>
            <person name="Knauber T."/>
            <person name="Konietzny S."/>
            <person name="Kopp M."/>
            <person name="Krause L."/>
            <person name="Krug D."/>
            <person name="Linke B."/>
            <person name="Mahmud T."/>
            <person name="Martinez-Arias R."/>
            <person name="McHardy A.C."/>
            <person name="Merai M."/>
            <person name="Meyer F."/>
            <person name="Mormann S."/>
            <person name="Munoz-Dorado J."/>
            <person name="Perez J."/>
            <person name="Pradella S."/>
            <person name="Rachid S."/>
            <person name="Raddatz G."/>
            <person name="Rosenau F."/>
            <person name="Rueckert C."/>
            <person name="Sasse F."/>
            <person name="Scharfe M."/>
            <person name="Schuster S.C."/>
            <person name="Suen G."/>
            <person name="Treuner-Lange A."/>
            <person name="Velicer G.J."/>
            <person name="Vorholter F.-J."/>
            <person name="Weissman K.J."/>
            <person name="Welch R.D."/>
            <person name="Wenzel S.C."/>
            <person name="Whitworth D.E."/>
            <person name="Wilhelm S."/>
            <person name="Wittmann C."/>
            <person name="Bloecker H."/>
            <person name="Puehler A."/>
            <person name="Mueller R."/>
        </authorList>
    </citation>
    <scope>NUCLEOTIDE SEQUENCE [LARGE SCALE GENOMIC DNA]</scope>
    <source>
        <strain evidence="8">So ce56</strain>
    </source>
</reference>
<dbReference type="InterPro" id="IPR011050">
    <property type="entry name" value="Pectin_lyase_fold/virulence"/>
</dbReference>
<dbReference type="NCBIfam" id="TIGR02232">
    <property type="entry name" value="myxo_disulf_rpt"/>
    <property type="match status" value="7"/>
</dbReference>
<dbReference type="STRING" id="448385.sce4558"/>
<dbReference type="NCBIfam" id="TIGR03901">
    <property type="entry name" value="MYXO-CTERM"/>
    <property type="match status" value="1"/>
</dbReference>
<dbReference type="InterPro" id="IPR024038">
    <property type="entry name" value="MYXO-CTERM"/>
</dbReference>
<feature type="compositionally biased region" description="Gly residues" evidence="4">
    <location>
        <begin position="904"/>
        <end position="1003"/>
    </location>
</feature>
<accession>A9F954</accession>
<feature type="signal peptide" evidence="5">
    <location>
        <begin position="1"/>
        <end position="20"/>
    </location>
</feature>
<keyword evidence="8" id="KW-1185">Reference proteome</keyword>
<organism evidence="7 8">
    <name type="scientific">Sorangium cellulosum (strain So ce56)</name>
    <name type="common">Polyangium cellulosum (strain So ce56)</name>
    <dbReference type="NCBI Taxonomy" id="448385"/>
    <lineage>
        <taxon>Bacteria</taxon>
        <taxon>Pseudomonadati</taxon>
        <taxon>Myxococcota</taxon>
        <taxon>Polyangia</taxon>
        <taxon>Polyangiales</taxon>
        <taxon>Polyangiaceae</taxon>
        <taxon>Sorangium</taxon>
    </lineage>
</organism>
<name>A9F954_SORC5</name>
<dbReference type="KEGG" id="scl:sce4558"/>
<dbReference type="InterPro" id="IPR006626">
    <property type="entry name" value="PbH1"/>
</dbReference>
<dbReference type="eggNOG" id="COG5184">
    <property type="taxonomic scope" value="Bacteria"/>
</dbReference>
<keyword evidence="2" id="KW-0677">Repeat</keyword>
<dbReference type="InterPro" id="IPR039448">
    <property type="entry name" value="Beta_helix"/>
</dbReference>
<sequence length="1037" mass="103062">MLKRPVALAVSCLALLWAFAVVVALPRAARADTVIAGGNIVDTTWTPAGSPFIVQDDITVPAGAKLTILAGTEVRFAWGDGHGSGSDSYRVEMYIRGTLEVAGTATSPVIFRSAAASGVGGWYGVIVDAPTAVLTANDLVVQNAWYGVHVTNSAVTLNRVVTHTNSTGILISENGSATLTGCISRHNEGIGLYVTALDGVSTVSVSGSTIHANGRAGVSVQASTTRASATVDIKDTIITNNTTDGVYRRTTEGTTNVTVTHSNVWGNGRNYNGVSPGEGTLSANPLYVDASQNLRLTSNSPSRFAGEAGNDIGALPYAGDPTPQLVGVLWTDLTLTLAGKPQGVYSVPGDLTVAPGVTLTLEPGVQLAFGTSDIMASLKNLQATEFVVRGTLKAGGTPARPVVLTSTGTAAGSFWGVRLEPSSTGHVFSNAVISEAMYGIYAEQGTHVIDGLTVHTSWHGMYLTGSASAAVTNTILRNNTFDGLRVLISSQDVSAVSTVTLTNATIHANQRDGVFIQSNGSSSATVFITNSIVTNNTSHGVFRQPGPGPGTSSVTITRSNLWGHLTNHSGVNATAGLTSVDPRYVAAPANLKLQAMSPCIDAGTAEGAPSHDIEGNPRPLDGDLLNGPAFDMGAYEFAPPAVVCGDGIVGRGEMCDDGPENGQYGRCRADCSGAGPFCGDGATSGPEACDDGNVSDEDGCLTTCVAASCGDGFVQADVEQCDDGNASDEDGCLTTCVAASCGDGFVQADVEQCDDGNASDEDGCLTTCVAASCGDGFVQADVEQCDDGNASDEDGCLATCVAASCGDGFVQADVEQCDDGNASDEDGCLTTCVAASCGDGFVQADVEQCDDGNASDTDACVAGCKLAACGDGFVQADVEPCDDGNGVAGDGCSEACLLEGGAAGQGGGGAGGQDTSGQGGAGGDGAGGQDTSGQGGAGGDGAGGQDTSGQGGAGGGDSSGGADGGEVQGGAGGNDGSGGRGAQGGDASPGGPGGSSDDGGGCGCRVAGADDSSTAQGALALGGLAIAIARRRRARRS</sequence>
<dbReference type="BioCyc" id="SCEL448385:SCE_RS23395-MONOMER"/>
<protein>
    <recommendedName>
        <fullName evidence="6">Right handed beta helix domain-containing protein</fullName>
    </recommendedName>
</protein>
<dbReference type="Pfam" id="PF13229">
    <property type="entry name" value="Beta_helix"/>
    <property type="match status" value="2"/>
</dbReference>
<dbReference type="SUPFAM" id="SSF51126">
    <property type="entry name" value="Pectin lyase-like"/>
    <property type="match status" value="2"/>
</dbReference>
<dbReference type="eggNOG" id="COG3420">
    <property type="taxonomic scope" value="Bacteria"/>
</dbReference>
<evidence type="ECO:0000256" key="2">
    <source>
        <dbReference type="ARBA" id="ARBA00022737"/>
    </source>
</evidence>
<evidence type="ECO:0000256" key="4">
    <source>
        <dbReference type="SAM" id="MobiDB-lite"/>
    </source>
</evidence>
<evidence type="ECO:0000256" key="1">
    <source>
        <dbReference type="ARBA" id="ARBA00022729"/>
    </source>
</evidence>
<keyword evidence="3" id="KW-1015">Disulfide bond</keyword>
<feature type="domain" description="Right handed beta helix" evidence="6">
    <location>
        <begin position="416"/>
        <end position="541"/>
    </location>
</feature>
<dbReference type="OrthoDB" id="9757642at2"/>
<feature type="region of interest" description="Disordered" evidence="4">
    <location>
        <begin position="904"/>
        <end position="1009"/>
    </location>
</feature>
<evidence type="ECO:0000313" key="7">
    <source>
        <dbReference type="EMBL" id="CAN94721.1"/>
    </source>
</evidence>
<gene>
    <name evidence="7" type="ordered locus">sce4558</name>
</gene>
<feature type="chain" id="PRO_5002737683" description="Right handed beta helix domain-containing protein" evidence="5">
    <location>
        <begin position="21"/>
        <end position="1037"/>
    </location>
</feature>
<keyword evidence="1 5" id="KW-0732">Signal</keyword>
<dbReference type="NCBIfam" id="NF041518">
    <property type="entry name" value="choice_anch_Q"/>
    <property type="match status" value="1"/>
</dbReference>